<dbReference type="PANTHER" id="PTHR33932:SF4">
    <property type="entry name" value="NA(+)_H(+) ANTIPORTER SUBUNIT B"/>
    <property type="match status" value="1"/>
</dbReference>
<evidence type="ECO:0000256" key="4">
    <source>
        <dbReference type="ARBA" id="ARBA00022692"/>
    </source>
</evidence>
<dbReference type="InterPro" id="IPR050622">
    <property type="entry name" value="CPA3_antiporter_subunitB"/>
</dbReference>
<dbReference type="OrthoDB" id="9798859at2"/>
<dbReference type="GO" id="GO:0005886">
    <property type="term" value="C:plasma membrane"/>
    <property type="evidence" value="ECO:0007669"/>
    <property type="project" value="UniProtKB-SubCell"/>
</dbReference>
<evidence type="ECO:0000256" key="5">
    <source>
        <dbReference type="ARBA" id="ARBA00022989"/>
    </source>
</evidence>
<gene>
    <name evidence="9" type="ORF">A9C19_03320</name>
</gene>
<proteinExistence type="inferred from homology"/>
<evidence type="ECO:0000256" key="3">
    <source>
        <dbReference type="ARBA" id="ARBA00022475"/>
    </source>
</evidence>
<dbReference type="AlphaFoldDB" id="A0A1L3MNE4"/>
<evidence type="ECO:0000256" key="7">
    <source>
        <dbReference type="SAM" id="Phobius"/>
    </source>
</evidence>
<keyword evidence="4 7" id="KW-0812">Transmembrane</keyword>
<sequence length="145" mass="15755">MKKTHVKTNDVIFQTVTKVVAFIIIIYSLHLFFSGHYTPGGGFIGGLMTASAFVLMLLAFDIKTVVNTLQVDYIKLTATGLLIAVLTGVGSFFFDVPFLTHTFDYVQLPLLGKTALATAVLFDLGVYLVVIGVTMTIIQTIGETE</sequence>
<evidence type="ECO:0000256" key="2">
    <source>
        <dbReference type="ARBA" id="ARBA00009425"/>
    </source>
</evidence>
<dbReference type="Proteomes" id="UP000181936">
    <property type="component" value="Chromosome"/>
</dbReference>
<dbReference type="STRING" id="1547283.A9C19_03320"/>
<dbReference type="EMBL" id="CP016020">
    <property type="protein sequence ID" value="APH03868.1"/>
    <property type="molecule type" value="Genomic_DNA"/>
</dbReference>
<dbReference type="KEGG" id="bwh:A9C19_03320"/>
<keyword evidence="6 7" id="KW-0472">Membrane</keyword>
<dbReference type="RefSeq" id="WP_072578662.1">
    <property type="nucleotide sequence ID" value="NZ_CP016020.1"/>
</dbReference>
<feature type="domain" description="Na+/H+ antiporter MnhB subunit-related protein" evidence="8">
    <location>
        <begin position="12"/>
        <end position="136"/>
    </location>
</feature>
<dbReference type="NCBIfam" id="NF009223">
    <property type="entry name" value="PRK12573.1"/>
    <property type="match status" value="1"/>
</dbReference>
<keyword evidence="5 7" id="KW-1133">Transmembrane helix</keyword>
<evidence type="ECO:0000256" key="1">
    <source>
        <dbReference type="ARBA" id="ARBA00004651"/>
    </source>
</evidence>
<evidence type="ECO:0000313" key="9">
    <source>
        <dbReference type="EMBL" id="APH03868.1"/>
    </source>
</evidence>
<dbReference type="InterPro" id="IPR007182">
    <property type="entry name" value="MnhB"/>
</dbReference>
<reference evidence="9 10" key="1">
    <citation type="journal article" date="2016" name="Sci. Rep.">
        <title>Complete genome sequence and transcriptomic analysis of a novel marine strain Bacillus weihaiensis reveals the mechanism of brown algae degradation.</title>
        <authorList>
            <person name="Zhu Y."/>
            <person name="Chen P."/>
            <person name="Bao Y."/>
            <person name="Men Y."/>
            <person name="Zeng Y."/>
            <person name="Yang J."/>
            <person name="Sun J."/>
            <person name="Sun Y."/>
        </authorList>
    </citation>
    <scope>NUCLEOTIDE SEQUENCE [LARGE SCALE GENOMIC DNA]</scope>
    <source>
        <strain evidence="9 10">Alg07</strain>
    </source>
</reference>
<accession>A0A1L3MNE4</accession>
<evidence type="ECO:0000313" key="10">
    <source>
        <dbReference type="Proteomes" id="UP000181936"/>
    </source>
</evidence>
<comment type="subcellular location">
    <subcellularLocation>
        <location evidence="1">Cell membrane</location>
        <topology evidence="1">Multi-pass membrane protein</topology>
    </subcellularLocation>
</comment>
<evidence type="ECO:0000256" key="6">
    <source>
        <dbReference type="ARBA" id="ARBA00023136"/>
    </source>
</evidence>
<feature type="transmembrane region" description="Helical" evidence="7">
    <location>
        <begin position="114"/>
        <end position="138"/>
    </location>
</feature>
<evidence type="ECO:0000259" key="8">
    <source>
        <dbReference type="Pfam" id="PF04039"/>
    </source>
</evidence>
<feature type="transmembrane region" description="Helical" evidence="7">
    <location>
        <begin position="12"/>
        <end position="33"/>
    </location>
</feature>
<feature type="transmembrane region" description="Helical" evidence="7">
    <location>
        <begin position="73"/>
        <end position="94"/>
    </location>
</feature>
<feature type="transmembrane region" description="Helical" evidence="7">
    <location>
        <begin position="39"/>
        <end position="61"/>
    </location>
</feature>
<comment type="similarity">
    <text evidence="2">Belongs to the CPA3 antiporters (TC 2.A.63) subunit B family.</text>
</comment>
<organism evidence="9 10">
    <name type="scientific">Bacillus weihaiensis</name>
    <dbReference type="NCBI Taxonomy" id="1547283"/>
    <lineage>
        <taxon>Bacteria</taxon>
        <taxon>Bacillati</taxon>
        <taxon>Bacillota</taxon>
        <taxon>Bacilli</taxon>
        <taxon>Bacillales</taxon>
        <taxon>Bacillaceae</taxon>
        <taxon>Bacillus</taxon>
    </lineage>
</organism>
<keyword evidence="10" id="KW-1185">Reference proteome</keyword>
<protein>
    <submittedName>
        <fullName evidence="9">Cation:proton antiporter</fullName>
    </submittedName>
</protein>
<dbReference type="PANTHER" id="PTHR33932">
    <property type="entry name" value="NA(+)/H(+) ANTIPORTER SUBUNIT B"/>
    <property type="match status" value="1"/>
</dbReference>
<keyword evidence="3" id="KW-1003">Cell membrane</keyword>
<dbReference type="Pfam" id="PF04039">
    <property type="entry name" value="MnhB"/>
    <property type="match status" value="1"/>
</dbReference>
<name>A0A1L3MNE4_9BACI</name>